<evidence type="ECO:0000313" key="19">
    <source>
        <dbReference type="Proteomes" id="UP000235703"/>
    </source>
</evidence>
<protein>
    <recommendedName>
        <fullName evidence="5">Oxygen sensor histidine kinase NreB</fullName>
        <ecNumber evidence="4">2.7.13.3</ecNumber>
    </recommendedName>
    <alternativeName>
        <fullName evidence="15">Nitrogen regulation protein B</fullName>
    </alternativeName>
</protein>
<dbReference type="GO" id="GO:0005737">
    <property type="term" value="C:cytoplasm"/>
    <property type="evidence" value="ECO:0007669"/>
    <property type="project" value="UniProtKB-SubCell"/>
</dbReference>
<keyword evidence="6" id="KW-0004">4Fe-4S</keyword>
<dbReference type="Proteomes" id="UP000235703">
    <property type="component" value="Unassembled WGS sequence"/>
</dbReference>
<keyword evidence="16" id="KW-0812">Transmembrane</keyword>
<proteinExistence type="predicted"/>
<feature type="transmembrane region" description="Helical" evidence="16">
    <location>
        <begin position="32"/>
        <end position="51"/>
    </location>
</feature>
<evidence type="ECO:0000256" key="9">
    <source>
        <dbReference type="ARBA" id="ARBA00022723"/>
    </source>
</evidence>
<accession>A0A2N6PE22</accession>
<evidence type="ECO:0000256" key="1">
    <source>
        <dbReference type="ARBA" id="ARBA00000085"/>
    </source>
</evidence>
<dbReference type="AlphaFoldDB" id="A0A2N6PE22"/>
<dbReference type="PIRSF" id="PIRSF037434">
    <property type="entry name" value="STHK_ChrS"/>
    <property type="match status" value="1"/>
</dbReference>
<dbReference type="Gene3D" id="1.20.5.1930">
    <property type="match status" value="1"/>
</dbReference>
<name>A0A2N6PE22_9MICO</name>
<dbReference type="PANTHER" id="PTHR24421:SF62">
    <property type="entry name" value="SENSORY TRANSDUCTION HISTIDINE KINASE"/>
    <property type="match status" value="1"/>
</dbReference>
<dbReference type="InterPro" id="IPR017205">
    <property type="entry name" value="Sig_transdc_His_kinase_ChrS"/>
</dbReference>
<feature type="transmembrane region" description="Helical" evidence="16">
    <location>
        <begin position="7"/>
        <end position="26"/>
    </location>
</feature>
<dbReference type="PRINTS" id="PR00344">
    <property type="entry name" value="BCTRLSENSOR"/>
</dbReference>
<dbReference type="EC" id="2.7.13.3" evidence="4"/>
<dbReference type="GO" id="GO:0000155">
    <property type="term" value="F:phosphorelay sensor kinase activity"/>
    <property type="evidence" value="ECO:0007669"/>
    <property type="project" value="InterPro"/>
</dbReference>
<evidence type="ECO:0000256" key="14">
    <source>
        <dbReference type="ARBA" id="ARBA00024827"/>
    </source>
</evidence>
<keyword evidence="8" id="KW-0808">Transferase</keyword>
<feature type="transmembrane region" description="Helical" evidence="16">
    <location>
        <begin position="76"/>
        <end position="97"/>
    </location>
</feature>
<keyword evidence="10 18" id="KW-0418">Kinase</keyword>
<evidence type="ECO:0000256" key="6">
    <source>
        <dbReference type="ARBA" id="ARBA00022485"/>
    </source>
</evidence>
<evidence type="ECO:0000256" key="8">
    <source>
        <dbReference type="ARBA" id="ARBA00022679"/>
    </source>
</evidence>
<dbReference type="InterPro" id="IPR050482">
    <property type="entry name" value="Sensor_HK_TwoCompSys"/>
</dbReference>
<evidence type="ECO:0000256" key="12">
    <source>
        <dbReference type="ARBA" id="ARBA00023012"/>
    </source>
</evidence>
<dbReference type="SUPFAM" id="SSF55874">
    <property type="entry name" value="ATPase domain of HSP90 chaperone/DNA topoisomerase II/histidine kinase"/>
    <property type="match status" value="1"/>
</dbReference>
<evidence type="ECO:0000256" key="15">
    <source>
        <dbReference type="ARBA" id="ARBA00030800"/>
    </source>
</evidence>
<gene>
    <name evidence="18" type="ORF">CJ198_14065</name>
</gene>
<dbReference type="GO" id="GO:0046872">
    <property type="term" value="F:metal ion binding"/>
    <property type="evidence" value="ECO:0007669"/>
    <property type="project" value="UniProtKB-KW"/>
</dbReference>
<dbReference type="GO" id="GO:0046983">
    <property type="term" value="F:protein dimerization activity"/>
    <property type="evidence" value="ECO:0007669"/>
    <property type="project" value="InterPro"/>
</dbReference>
<evidence type="ECO:0000256" key="13">
    <source>
        <dbReference type="ARBA" id="ARBA00023014"/>
    </source>
</evidence>
<feature type="transmembrane region" description="Helical" evidence="16">
    <location>
        <begin position="142"/>
        <end position="164"/>
    </location>
</feature>
<dbReference type="InterPro" id="IPR036890">
    <property type="entry name" value="HATPase_C_sf"/>
</dbReference>
<keyword evidence="19" id="KW-1185">Reference proteome</keyword>
<evidence type="ECO:0000256" key="3">
    <source>
        <dbReference type="ARBA" id="ARBA00004496"/>
    </source>
</evidence>
<sequence length="428" mass="45923">MLRAMRVTLHVGFALLMGIGLIRALTEIGLHGIGWIILVLSVLLAATYVYGTVREKHHSEHVGVDGRLAGLPQRMAMMWLAAVTVQWLCLVSLSEHFTWLAFPLFFLHLHILRTRHAIFAVLALACSVGAIQWAHTGQLQPALIVGPLLGAGVAIIMSLVYQALYTESEHQRRAVEELIRTRSELAAAQHEAGQLAERERLAQEIHDTLAQGLSSIVLVSRAARDAQAGGKPEAADDYIDIIERTASENLAEARAFVRDLAAGQTPRQQRTTRLLQRLPQLCADTQERVQAAGQDLRCTFAVEGDPVPVSAATEAALVRSVQSLLSNVAAHAHASAARVTLAFFDNTVTIDVFDNGSGFDPDTVLPADPADGVGADSGYGLRLLRERISRAGGHVTVESAPGKGTVVGVSLPLPPGSDHPPEPLETTA</sequence>
<evidence type="ECO:0000256" key="7">
    <source>
        <dbReference type="ARBA" id="ARBA00022490"/>
    </source>
</evidence>
<dbReference type="CDD" id="cd16917">
    <property type="entry name" value="HATPase_UhpB-NarQ-NarX-like"/>
    <property type="match status" value="1"/>
</dbReference>
<dbReference type="InterPro" id="IPR003594">
    <property type="entry name" value="HATPase_dom"/>
</dbReference>
<evidence type="ECO:0000259" key="17">
    <source>
        <dbReference type="PROSITE" id="PS50109"/>
    </source>
</evidence>
<dbReference type="Gene3D" id="3.30.565.10">
    <property type="entry name" value="Histidine kinase-like ATPase, C-terminal domain"/>
    <property type="match status" value="1"/>
</dbReference>
<comment type="catalytic activity">
    <reaction evidence="1">
        <text>ATP + protein L-histidine = ADP + protein N-phospho-L-histidine.</text>
        <dbReference type="EC" id="2.7.13.3"/>
    </reaction>
</comment>
<comment type="function">
    <text evidence="14">Member of the two-component regulatory system NreB/NreC involved in the control of dissimilatory nitrate/nitrite reduction in response to oxygen. NreB functions as a direct oxygen sensor histidine kinase which is autophosphorylated, in the absence of oxygen, probably at the conserved histidine residue, and transfers its phosphate group probably to a conserved aspartate residue of NreC. NreB/NreC activates the expression of the nitrate (narGHJI) and nitrite (nir) reductase operons, as well as the putative nitrate transporter gene narT.</text>
</comment>
<comment type="caution">
    <text evidence="18">The sequence shown here is derived from an EMBL/GenBank/DDBJ whole genome shotgun (WGS) entry which is preliminary data.</text>
</comment>
<evidence type="ECO:0000256" key="10">
    <source>
        <dbReference type="ARBA" id="ARBA00022777"/>
    </source>
</evidence>
<keyword evidence="13" id="KW-0411">Iron-sulfur</keyword>
<dbReference type="GO" id="GO:0051539">
    <property type="term" value="F:4 iron, 4 sulfur cluster binding"/>
    <property type="evidence" value="ECO:0007669"/>
    <property type="project" value="UniProtKB-KW"/>
</dbReference>
<evidence type="ECO:0000256" key="16">
    <source>
        <dbReference type="SAM" id="Phobius"/>
    </source>
</evidence>
<feature type="transmembrane region" description="Helical" evidence="16">
    <location>
        <begin position="117"/>
        <end position="135"/>
    </location>
</feature>
<dbReference type="SMART" id="SM00387">
    <property type="entry name" value="HATPase_c"/>
    <property type="match status" value="1"/>
</dbReference>
<keyword evidence="11" id="KW-0408">Iron</keyword>
<dbReference type="GO" id="GO:0016020">
    <property type="term" value="C:membrane"/>
    <property type="evidence" value="ECO:0007669"/>
    <property type="project" value="InterPro"/>
</dbReference>
<dbReference type="Pfam" id="PF07730">
    <property type="entry name" value="HisKA_3"/>
    <property type="match status" value="1"/>
</dbReference>
<dbReference type="OrthoDB" id="144293at2"/>
<evidence type="ECO:0000256" key="4">
    <source>
        <dbReference type="ARBA" id="ARBA00012438"/>
    </source>
</evidence>
<organism evidence="18 19">
    <name type="scientific">Brevibacterium luteolum</name>
    <dbReference type="NCBI Taxonomy" id="199591"/>
    <lineage>
        <taxon>Bacteria</taxon>
        <taxon>Bacillati</taxon>
        <taxon>Actinomycetota</taxon>
        <taxon>Actinomycetes</taxon>
        <taxon>Micrococcales</taxon>
        <taxon>Brevibacteriaceae</taxon>
        <taxon>Brevibacterium</taxon>
    </lineage>
</organism>
<keyword evidence="12" id="KW-0902">Two-component regulatory system</keyword>
<feature type="domain" description="Histidine kinase" evidence="17">
    <location>
        <begin position="317"/>
        <end position="415"/>
    </location>
</feature>
<evidence type="ECO:0000256" key="2">
    <source>
        <dbReference type="ARBA" id="ARBA00001966"/>
    </source>
</evidence>
<reference evidence="18 19" key="1">
    <citation type="submission" date="2017-09" db="EMBL/GenBank/DDBJ databases">
        <title>Bacterial strain isolated from the female urinary microbiota.</title>
        <authorList>
            <person name="Thomas-White K."/>
            <person name="Kumar N."/>
            <person name="Forster S."/>
            <person name="Putonti C."/>
            <person name="Lawley T."/>
            <person name="Wolfe A.J."/>
        </authorList>
    </citation>
    <scope>NUCLEOTIDE SEQUENCE [LARGE SCALE GENOMIC DNA]</scope>
    <source>
        <strain evidence="18 19">UMB0680</strain>
    </source>
</reference>
<keyword evidence="16" id="KW-1133">Transmembrane helix</keyword>
<dbReference type="InterPro" id="IPR004358">
    <property type="entry name" value="Sig_transdc_His_kin-like_C"/>
</dbReference>
<comment type="cofactor">
    <cofactor evidence="2">
        <name>[4Fe-4S] cluster</name>
        <dbReference type="ChEBI" id="CHEBI:49883"/>
    </cofactor>
</comment>
<comment type="subcellular location">
    <subcellularLocation>
        <location evidence="3">Cytoplasm</location>
    </subcellularLocation>
</comment>
<keyword evidence="7" id="KW-0963">Cytoplasm</keyword>
<dbReference type="InterPro" id="IPR011712">
    <property type="entry name" value="Sig_transdc_His_kin_sub3_dim/P"/>
</dbReference>
<dbReference type="PROSITE" id="PS50109">
    <property type="entry name" value="HIS_KIN"/>
    <property type="match status" value="1"/>
</dbReference>
<evidence type="ECO:0000256" key="11">
    <source>
        <dbReference type="ARBA" id="ARBA00023004"/>
    </source>
</evidence>
<evidence type="ECO:0000256" key="5">
    <source>
        <dbReference type="ARBA" id="ARBA00017322"/>
    </source>
</evidence>
<keyword evidence="16" id="KW-0472">Membrane</keyword>
<dbReference type="EMBL" id="PNFZ01000013">
    <property type="protein sequence ID" value="PMB96929.1"/>
    <property type="molecule type" value="Genomic_DNA"/>
</dbReference>
<dbReference type="InterPro" id="IPR005467">
    <property type="entry name" value="His_kinase_dom"/>
</dbReference>
<dbReference type="Pfam" id="PF02518">
    <property type="entry name" value="HATPase_c"/>
    <property type="match status" value="1"/>
</dbReference>
<keyword evidence="9" id="KW-0479">Metal-binding</keyword>
<dbReference type="PANTHER" id="PTHR24421">
    <property type="entry name" value="NITRATE/NITRITE SENSOR PROTEIN NARX-RELATED"/>
    <property type="match status" value="1"/>
</dbReference>
<evidence type="ECO:0000313" key="18">
    <source>
        <dbReference type="EMBL" id="PMB96929.1"/>
    </source>
</evidence>